<keyword evidence="1" id="KW-0812">Transmembrane</keyword>
<evidence type="ECO:0000256" key="1">
    <source>
        <dbReference type="SAM" id="Phobius"/>
    </source>
</evidence>
<organism evidence="2 3">
    <name type="scientific">Ascobolus immersus RN42</name>
    <dbReference type="NCBI Taxonomy" id="1160509"/>
    <lineage>
        <taxon>Eukaryota</taxon>
        <taxon>Fungi</taxon>
        <taxon>Dikarya</taxon>
        <taxon>Ascomycota</taxon>
        <taxon>Pezizomycotina</taxon>
        <taxon>Pezizomycetes</taxon>
        <taxon>Pezizales</taxon>
        <taxon>Ascobolaceae</taxon>
        <taxon>Ascobolus</taxon>
    </lineage>
</organism>
<protein>
    <submittedName>
        <fullName evidence="2">Uncharacterized protein</fullName>
    </submittedName>
</protein>
<reference evidence="2 3" key="1">
    <citation type="journal article" date="2018" name="Nat. Ecol. Evol.">
        <title>Pezizomycetes genomes reveal the molecular basis of ectomycorrhizal truffle lifestyle.</title>
        <authorList>
            <person name="Murat C."/>
            <person name="Payen T."/>
            <person name="Noel B."/>
            <person name="Kuo A."/>
            <person name="Morin E."/>
            <person name="Chen J."/>
            <person name="Kohler A."/>
            <person name="Krizsan K."/>
            <person name="Balestrini R."/>
            <person name="Da Silva C."/>
            <person name="Montanini B."/>
            <person name="Hainaut M."/>
            <person name="Levati E."/>
            <person name="Barry K.W."/>
            <person name="Belfiori B."/>
            <person name="Cichocki N."/>
            <person name="Clum A."/>
            <person name="Dockter R.B."/>
            <person name="Fauchery L."/>
            <person name="Guy J."/>
            <person name="Iotti M."/>
            <person name="Le Tacon F."/>
            <person name="Lindquist E.A."/>
            <person name="Lipzen A."/>
            <person name="Malagnac F."/>
            <person name="Mello A."/>
            <person name="Molinier V."/>
            <person name="Miyauchi S."/>
            <person name="Poulain J."/>
            <person name="Riccioni C."/>
            <person name="Rubini A."/>
            <person name="Sitrit Y."/>
            <person name="Splivallo R."/>
            <person name="Traeger S."/>
            <person name="Wang M."/>
            <person name="Zifcakova L."/>
            <person name="Wipf D."/>
            <person name="Zambonelli A."/>
            <person name="Paolocci F."/>
            <person name="Nowrousian M."/>
            <person name="Ottonello S."/>
            <person name="Baldrian P."/>
            <person name="Spatafora J.W."/>
            <person name="Henrissat B."/>
            <person name="Nagy L.G."/>
            <person name="Aury J.M."/>
            <person name="Wincker P."/>
            <person name="Grigoriev I.V."/>
            <person name="Bonfante P."/>
            <person name="Martin F.M."/>
        </authorList>
    </citation>
    <scope>NUCLEOTIDE SEQUENCE [LARGE SCALE GENOMIC DNA]</scope>
    <source>
        <strain evidence="2 3">RN42</strain>
    </source>
</reference>
<sequence>MFVSDLSALAFWVSFSSCTLFIFLVLHIFLILSKYLVCTFLSGGFSYPSFSVRTIKYWGCFSEQCIIFESYYCYFCRIICTCGFASSSFVSSFLMSMAGVTLLSFIFYRLIIPLHMFLLGVSIIPSTGNVSVCFRLHTFYLLGFICFKNYLPLSFFTFILGACIRILLLGMVHRSELGRSSVCK</sequence>
<dbReference type="EMBL" id="ML119648">
    <property type="protein sequence ID" value="RPA86856.1"/>
    <property type="molecule type" value="Genomic_DNA"/>
</dbReference>
<feature type="transmembrane region" description="Helical" evidence="1">
    <location>
        <begin position="150"/>
        <end position="172"/>
    </location>
</feature>
<evidence type="ECO:0000313" key="3">
    <source>
        <dbReference type="Proteomes" id="UP000275078"/>
    </source>
</evidence>
<dbReference type="AlphaFoldDB" id="A0A3N4IMC5"/>
<keyword evidence="1" id="KW-0472">Membrane</keyword>
<dbReference type="Proteomes" id="UP000275078">
    <property type="component" value="Unassembled WGS sequence"/>
</dbReference>
<feature type="transmembrane region" description="Helical" evidence="1">
    <location>
        <begin position="6"/>
        <end position="32"/>
    </location>
</feature>
<keyword evidence="1" id="KW-1133">Transmembrane helix</keyword>
<gene>
    <name evidence="2" type="ORF">BJ508DRAFT_121146</name>
</gene>
<name>A0A3N4IMC5_ASCIM</name>
<proteinExistence type="predicted"/>
<keyword evidence="3" id="KW-1185">Reference proteome</keyword>
<evidence type="ECO:0000313" key="2">
    <source>
        <dbReference type="EMBL" id="RPA86856.1"/>
    </source>
</evidence>
<accession>A0A3N4IMC5</accession>
<feature type="transmembrane region" description="Helical" evidence="1">
    <location>
        <begin position="117"/>
        <end position="138"/>
    </location>
</feature>